<sequence>MRPTPPAAVLPVGFQWFWGSQTMSFVGDRLTGFAVPSAAILVLNASSAQVGLISAAGWLAYPAFGMIAGALLAGRRRRHVMIAGELVRFAAFASIPVAALVGWLSVSQLVVVVALAGIATVFVDIAGQSYLPTVVTPGQLFAANSRLQGSDSLSKLIGPALAGAVMNLLGGIAAIGANALPFLLSAFGRSRIKVLEELPARLSSPPSIATRIRIGVSYVWSQPLLRQVVCGTAVRGFGTGVVDAVLLLFAYRALGLSSLGGGFLLAAGAVGALLGALMTQRIARRIGVRAALLLSALEGLVWLAVPVTLFVAPVVFLVVIRVCSAFWLPVWNVLTTSIRQSLTPPGEQSTVHATARTMASSTIPFGSMLAGLAAGVLGSLLGTATGLVVVLAVGGTCIAASVLLLRGVTRELPELAKTQGGGSNAPVHHTNVERQGVR</sequence>
<comment type="subcellular location">
    <subcellularLocation>
        <location evidence="1">Cell membrane</location>
        <topology evidence="1">Multi-pass membrane protein</topology>
    </subcellularLocation>
</comment>
<organism evidence="10 11">
    <name type="scientific">Kibdelosporangium aridum</name>
    <dbReference type="NCBI Taxonomy" id="2030"/>
    <lineage>
        <taxon>Bacteria</taxon>
        <taxon>Bacillati</taxon>
        <taxon>Actinomycetota</taxon>
        <taxon>Actinomycetes</taxon>
        <taxon>Pseudonocardiales</taxon>
        <taxon>Pseudonocardiaceae</taxon>
        <taxon>Kibdelosporangium</taxon>
    </lineage>
</organism>
<keyword evidence="11" id="KW-1185">Reference proteome</keyword>
<evidence type="ECO:0000256" key="1">
    <source>
        <dbReference type="ARBA" id="ARBA00004651"/>
    </source>
</evidence>
<evidence type="ECO:0000256" key="7">
    <source>
        <dbReference type="SAM" id="MobiDB-lite"/>
    </source>
</evidence>
<feature type="domain" description="Major facilitator superfamily (MFS) profile" evidence="9">
    <location>
        <begin position="224"/>
        <end position="438"/>
    </location>
</feature>
<evidence type="ECO:0000256" key="6">
    <source>
        <dbReference type="ARBA" id="ARBA00023136"/>
    </source>
</evidence>
<feature type="transmembrane region" description="Helical" evidence="8">
    <location>
        <begin position="286"/>
        <end position="305"/>
    </location>
</feature>
<evidence type="ECO:0000256" key="5">
    <source>
        <dbReference type="ARBA" id="ARBA00022989"/>
    </source>
</evidence>
<dbReference type="InterPro" id="IPR036259">
    <property type="entry name" value="MFS_trans_sf"/>
</dbReference>
<feature type="transmembrane region" description="Helical" evidence="8">
    <location>
        <begin position="362"/>
        <end position="381"/>
    </location>
</feature>
<feature type="transmembrane region" description="Helical" evidence="8">
    <location>
        <begin position="156"/>
        <end position="180"/>
    </location>
</feature>
<evidence type="ECO:0000313" key="11">
    <source>
        <dbReference type="Proteomes" id="UP000192674"/>
    </source>
</evidence>
<dbReference type="Gene3D" id="1.20.1250.20">
    <property type="entry name" value="MFS general substrate transporter like domains"/>
    <property type="match status" value="1"/>
</dbReference>
<feature type="transmembrane region" description="Helical" evidence="8">
    <location>
        <begin position="52"/>
        <end position="74"/>
    </location>
</feature>
<dbReference type="OrthoDB" id="9815525at2"/>
<feature type="transmembrane region" description="Helical" evidence="8">
    <location>
        <begin position="86"/>
        <end position="104"/>
    </location>
</feature>
<evidence type="ECO:0000313" key="10">
    <source>
        <dbReference type="EMBL" id="SMD15981.1"/>
    </source>
</evidence>
<dbReference type="AlphaFoldDB" id="A0A1Y5XVD4"/>
<dbReference type="InterPro" id="IPR020846">
    <property type="entry name" value="MFS_dom"/>
</dbReference>
<evidence type="ECO:0000256" key="3">
    <source>
        <dbReference type="ARBA" id="ARBA00022475"/>
    </source>
</evidence>
<dbReference type="GO" id="GO:0022857">
    <property type="term" value="F:transmembrane transporter activity"/>
    <property type="evidence" value="ECO:0007669"/>
    <property type="project" value="InterPro"/>
</dbReference>
<feature type="transmembrane region" description="Helical" evidence="8">
    <location>
        <begin position="110"/>
        <end position="135"/>
    </location>
</feature>
<feature type="transmembrane region" description="Helical" evidence="8">
    <location>
        <begin position="249"/>
        <end position="274"/>
    </location>
</feature>
<keyword evidence="3" id="KW-1003">Cell membrane</keyword>
<evidence type="ECO:0000256" key="2">
    <source>
        <dbReference type="ARBA" id="ARBA00022448"/>
    </source>
</evidence>
<dbReference type="PROSITE" id="PS50850">
    <property type="entry name" value="MFS"/>
    <property type="match status" value="1"/>
</dbReference>
<proteinExistence type="predicted"/>
<evidence type="ECO:0000256" key="8">
    <source>
        <dbReference type="SAM" id="Phobius"/>
    </source>
</evidence>
<dbReference type="RefSeq" id="WP_084429705.1">
    <property type="nucleotide sequence ID" value="NZ_FWXV01000004.1"/>
</dbReference>
<protein>
    <submittedName>
        <fullName evidence="10">MFS-type transporter involved in bile tolerance, Atg22 family</fullName>
    </submittedName>
</protein>
<gene>
    <name evidence="10" type="ORF">SAMN05661093_05373</name>
</gene>
<reference evidence="10 11" key="1">
    <citation type="submission" date="2017-04" db="EMBL/GenBank/DDBJ databases">
        <authorList>
            <person name="Afonso C.L."/>
            <person name="Miller P.J."/>
            <person name="Scott M.A."/>
            <person name="Spackman E."/>
            <person name="Goraichik I."/>
            <person name="Dimitrov K.M."/>
            <person name="Suarez D.L."/>
            <person name="Swayne D.E."/>
        </authorList>
    </citation>
    <scope>NUCLEOTIDE SEQUENCE [LARGE SCALE GENOMIC DNA]</scope>
    <source>
        <strain evidence="10 11">DSM 43828</strain>
    </source>
</reference>
<evidence type="ECO:0000256" key="4">
    <source>
        <dbReference type="ARBA" id="ARBA00022692"/>
    </source>
</evidence>
<name>A0A1Y5XVD4_KIBAR</name>
<feature type="transmembrane region" description="Helical" evidence="8">
    <location>
        <begin position="387"/>
        <end position="405"/>
    </location>
</feature>
<keyword evidence="4 8" id="KW-0812">Transmembrane</keyword>
<dbReference type="Pfam" id="PF05977">
    <property type="entry name" value="MFS_3"/>
    <property type="match status" value="1"/>
</dbReference>
<dbReference type="Proteomes" id="UP000192674">
    <property type="component" value="Unassembled WGS sequence"/>
</dbReference>
<dbReference type="GO" id="GO:0005886">
    <property type="term" value="C:plasma membrane"/>
    <property type="evidence" value="ECO:0007669"/>
    <property type="project" value="UniProtKB-SubCell"/>
</dbReference>
<dbReference type="PANTHER" id="PTHR23513:SF6">
    <property type="entry name" value="MAJOR FACILITATOR SUPERFAMILY ASSOCIATED DOMAIN-CONTAINING PROTEIN"/>
    <property type="match status" value="1"/>
</dbReference>
<keyword evidence="2" id="KW-0813">Transport</keyword>
<dbReference type="PANTHER" id="PTHR23513">
    <property type="entry name" value="INTEGRAL MEMBRANE EFFLUX PROTEIN-RELATED"/>
    <property type="match status" value="1"/>
</dbReference>
<feature type="transmembrane region" description="Helical" evidence="8">
    <location>
        <begin position="311"/>
        <end position="334"/>
    </location>
</feature>
<dbReference type="SUPFAM" id="SSF103473">
    <property type="entry name" value="MFS general substrate transporter"/>
    <property type="match status" value="1"/>
</dbReference>
<keyword evidence="6 8" id="KW-0472">Membrane</keyword>
<dbReference type="EMBL" id="FWXV01000004">
    <property type="protein sequence ID" value="SMD15981.1"/>
    <property type="molecule type" value="Genomic_DNA"/>
</dbReference>
<accession>A0A1Y5XVD4</accession>
<dbReference type="CDD" id="cd06173">
    <property type="entry name" value="MFS_MefA_like"/>
    <property type="match status" value="1"/>
</dbReference>
<evidence type="ECO:0000259" key="9">
    <source>
        <dbReference type="PROSITE" id="PS50850"/>
    </source>
</evidence>
<keyword evidence="5 8" id="KW-1133">Transmembrane helix</keyword>
<feature type="region of interest" description="Disordered" evidence="7">
    <location>
        <begin position="416"/>
        <end position="438"/>
    </location>
</feature>
<dbReference type="InterPro" id="IPR010290">
    <property type="entry name" value="TM_effector"/>
</dbReference>